<keyword evidence="1" id="KW-0732">Signal</keyword>
<feature type="chain" id="PRO_5045932666" description="DUF4384 domain-containing protein" evidence="1">
    <location>
        <begin position="22"/>
        <end position="454"/>
    </location>
</feature>
<gene>
    <name evidence="2" type="ORF">HLB44_00885</name>
</gene>
<name>A0ABX2EA00_9BURK</name>
<organism evidence="2 3">
    <name type="scientific">Pseudaquabacterium terrae</name>
    <dbReference type="NCBI Taxonomy" id="2732868"/>
    <lineage>
        <taxon>Bacteria</taxon>
        <taxon>Pseudomonadati</taxon>
        <taxon>Pseudomonadota</taxon>
        <taxon>Betaproteobacteria</taxon>
        <taxon>Burkholderiales</taxon>
        <taxon>Sphaerotilaceae</taxon>
        <taxon>Pseudaquabacterium</taxon>
    </lineage>
</organism>
<comment type="caution">
    <text evidence="2">The sequence shown here is derived from an EMBL/GenBank/DDBJ whole genome shotgun (WGS) entry which is preliminary data.</text>
</comment>
<evidence type="ECO:0008006" key="4">
    <source>
        <dbReference type="Google" id="ProtNLM"/>
    </source>
</evidence>
<feature type="signal peptide" evidence="1">
    <location>
        <begin position="1"/>
        <end position="21"/>
    </location>
</feature>
<sequence length="454" mass="48192">MRAASIGLMVAVGMMATRAWAADPPPLSVAAPGFPTSFVLDQFAARSAFFDAKATGGSSLVASKAVRELQLMITNVRTELRGVADDRWDKLSAERQSLLRALDRQLLALPDPAADRGRIEAPVALDVDKALKALPFDAATPVLRRIDGATQYYRTDGSYRLTITTNLPAAGAQGYAVTLAGQPAPPAWLAVQPPDRLTLTIPAAALANNFADRALTHLPLELTALMPAGSWKFWQSNTAQVRYPISLALFPRKPLSYTLKEAATATAVDATRTLLTQSTPQAIPGCGHAGCERDHSVCREVPAGAKPLETINYTDSVGPGADGSGWTGAVMPAPNGFCAFYKQKSPATERRVGFDIRYNPVAAEPALTERKLKPLQPDKPGDPPADADALEIARAYAAELSPGMLSYTLVLTAFTGQTFAAGSAGAAPSPLLKAGPPERSAERIRLPVRFSLPW</sequence>
<reference evidence="2 3" key="1">
    <citation type="submission" date="2020-05" db="EMBL/GenBank/DDBJ databases">
        <title>Aquincola sp. isolate from soil.</title>
        <authorList>
            <person name="Han J."/>
            <person name="Kim D.-U."/>
        </authorList>
    </citation>
    <scope>NUCLEOTIDE SEQUENCE [LARGE SCALE GENOMIC DNA]</scope>
    <source>
        <strain evidence="2 3">S2</strain>
    </source>
</reference>
<evidence type="ECO:0000313" key="3">
    <source>
        <dbReference type="Proteomes" id="UP000737171"/>
    </source>
</evidence>
<evidence type="ECO:0000313" key="2">
    <source>
        <dbReference type="EMBL" id="NRF65527.1"/>
    </source>
</evidence>
<evidence type="ECO:0000256" key="1">
    <source>
        <dbReference type="SAM" id="SignalP"/>
    </source>
</evidence>
<dbReference type="EMBL" id="JABRWJ010000001">
    <property type="protein sequence ID" value="NRF65527.1"/>
    <property type="molecule type" value="Genomic_DNA"/>
</dbReference>
<keyword evidence="3" id="KW-1185">Reference proteome</keyword>
<dbReference type="RefSeq" id="WP_173119651.1">
    <property type="nucleotide sequence ID" value="NZ_JABRWJ010000001.1"/>
</dbReference>
<proteinExistence type="predicted"/>
<dbReference type="Proteomes" id="UP000737171">
    <property type="component" value="Unassembled WGS sequence"/>
</dbReference>
<accession>A0ABX2EA00</accession>
<protein>
    <recommendedName>
        <fullName evidence="4">DUF4384 domain-containing protein</fullName>
    </recommendedName>
</protein>